<reference evidence="5" key="1">
    <citation type="journal article" date="2019" name="Int. J. Syst. Evol. Microbiol.">
        <title>The Global Catalogue of Microorganisms (GCM) 10K type strain sequencing project: providing services to taxonomists for standard genome sequencing and annotation.</title>
        <authorList>
            <consortium name="The Broad Institute Genomics Platform"/>
            <consortium name="The Broad Institute Genome Sequencing Center for Infectious Disease"/>
            <person name="Wu L."/>
            <person name="Ma J."/>
        </authorList>
    </citation>
    <scope>NUCLEOTIDE SEQUENCE [LARGE SCALE GENOMIC DNA]</scope>
    <source>
        <strain evidence="5">CCTCC AB 2017081</strain>
    </source>
</reference>
<name>A0ABV7ZBV3_9DEIO</name>
<dbReference type="InterPro" id="IPR005913">
    <property type="entry name" value="dTDP_dehydrorham_reduct"/>
</dbReference>
<keyword evidence="2" id="KW-0521">NADP</keyword>
<dbReference type="Gene3D" id="3.40.50.720">
    <property type="entry name" value="NAD(P)-binding Rossmann-like Domain"/>
    <property type="match status" value="1"/>
</dbReference>
<dbReference type="PANTHER" id="PTHR10491">
    <property type="entry name" value="DTDP-4-DEHYDRORHAMNOSE REDUCTASE"/>
    <property type="match status" value="1"/>
</dbReference>
<dbReference type="PANTHER" id="PTHR10491:SF4">
    <property type="entry name" value="METHIONINE ADENOSYLTRANSFERASE 2 SUBUNIT BETA"/>
    <property type="match status" value="1"/>
</dbReference>
<sequence length="247" mass="26519">MTILLTGGNGRLGTELRALLPGLVAPTSADMDVTDAAQVMAVVTRERPDVIVHAAAYTNVGGAEKERDRCWAVNVGGTRNVVAAANAVDAKFVHISTDYVFSGETGGYAEDDTPGPVANYYALTKLVAEEAARAAHAPLILRTSFRPREFQYPVAFSDVFTGQDYVDVLAPQLAMAITHAREIPDEILHIVTERKSVYDLARRRNPAVREGTRAEAGVTLPGDVSLDTGRWAAVHARLVSSTPPNTH</sequence>
<evidence type="ECO:0000259" key="3">
    <source>
        <dbReference type="Pfam" id="PF04321"/>
    </source>
</evidence>
<evidence type="ECO:0000256" key="1">
    <source>
        <dbReference type="ARBA" id="ARBA00010944"/>
    </source>
</evidence>
<comment type="caution">
    <text evidence="4">The sequence shown here is derived from an EMBL/GenBank/DDBJ whole genome shotgun (WGS) entry which is preliminary data.</text>
</comment>
<comment type="function">
    <text evidence="2">Catalyzes the reduction of dTDP-6-deoxy-L-lyxo-4-hexulose to yield dTDP-L-rhamnose.</text>
</comment>
<evidence type="ECO:0000313" key="5">
    <source>
        <dbReference type="Proteomes" id="UP001595803"/>
    </source>
</evidence>
<dbReference type="SUPFAM" id="SSF51735">
    <property type="entry name" value="NAD(P)-binding Rossmann-fold domains"/>
    <property type="match status" value="1"/>
</dbReference>
<comment type="similarity">
    <text evidence="1 2">Belongs to the dTDP-4-dehydrorhamnose reductase family.</text>
</comment>
<dbReference type="EMBL" id="JBHRZG010000022">
    <property type="protein sequence ID" value="MFC3834240.1"/>
    <property type="molecule type" value="Genomic_DNA"/>
</dbReference>
<dbReference type="InterPro" id="IPR036291">
    <property type="entry name" value="NAD(P)-bd_dom_sf"/>
</dbReference>
<evidence type="ECO:0000256" key="2">
    <source>
        <dbReference type="RuleBase" id="RU364082"/>
    </source>
</evidence>
<dbReference type="RefSeq" id="WP_380102718.1">
    <property type="nucleotide sequence ID" value="NZ_JBHRZG010000022.1"/>
</dbReference>
<comment type="pathway">
    <text evidence="2">Carbohydrate biosynthesis; dTDP-L-rhamnose biosynthesis.</text>
</comment>
<dbReference type="Pfam" id="PF04321">
    <property type="entry name" value="RmlD_sub_bind"/>
    <property type="match status" value="1"/>
</dbReference>
<dbReference type="InterPro" id="IPR029903">
    <property type="entry name" value="RmlD-like-bd"/>
</dbReference>
<accession>A0ABV7ZBV3</accession>
<keyword evidence="5" id="KW-1185">Reference proteome</keyword>
<keyword evidence="2" id="KW-0560">Oxidoreductase</keyword>
<feature type="domain" description="RmlD-like substrate binding" evidence="3">
    <location>
        <begin position="1"/>
        <end position="195"/>
    </location>
</feature>
<protein>
    <recommendedName>
        <fullName evidence="2">dTDP-4-dehydrorhamnose reductase</fullName>
        <ecNumber evidence="2">1.1.1.133</ecNumber>
    </recommendedName>
</protein>
<proteinExistence type="inferred from homology"/>
<gene>
    <name evidence="4" type="ORF">ACFOSB_15415</name>
</gene>
<evidence type="ECO:0000313" key="4">
    <source>
        <dbReference type="EMBL" id="MFC3834240.1"/>
    </source>
</evidence>
<dbReference type="EC" id="1.1.1.133" evidence="2"/>
<organism evidence="4 5">
    <name type="scientific">Deinococcus rufus</name>
    <dbReference type="NCBI Taxonomy" id="2136097"/>
    <lineage>
        <taxon>Bacteria</taxon>
        <taxon>Thermotogati</taxon>
        <taxon>Deinococcota</taxon>
        <taxon>Deinococci</taxon>
        <taxon>Deinococcales</taxon>
        <taxon>Deinococcaceae</taxon>
        <taxon>Deinococcus</taxon>
    </lineage>
</organism>
<dbReference type="Proteomes" id="UP001595803">
    <property type="component" value="Unassembled WGS sequence"/>
</dbReference>